<dbReference type="InterPro" id="IPR014955">
    <property type="entry name" value="DUF1826"/>
</dbReference>
<dbReference type="EMBL" id="JMSZ01000021">
    <property type="protein sequence ID" value="KDE39986.1"/>
    <property type="molecule type" value="Genomic_DNA"/>
</dbReference>
<evidence type="ECO:0000313" key="2">
    <source>
        <dbReference type="Proteomes" id="UP000027318"/>
    </source>
</evidence>
<dbReference type="Pfam" id="PF08856">
    <property type="entry name" value="DUF1826"/>
    <property type="match status" value="1"/>
</dbReference>
<evidence type="ECO:0000313" key="1">
    <source>
        <dbReference type="EMBL" id="KDE39986.1"/>
    </source>
</evidence>
<sequence>MTAFTHQQYASSYVVMGDQASVLSEIFHSETQIVIWHQQMSDLAIRYAESFQQLHRHFSIREILAPEALGDYLKLQLRDGEGKEDLVEAIETLAEMFCYLFELRALGFRMQLLDRAMCPRFHRDQVPCRLVMTLRGPATHWLSPEQISDKDPVDAFNQLDTGDIALLKGAGWYGNQDKGVMHRSPAVPLNDWRLFLSMDFAN</sequence>
<dbReference type="Proteomes" id="UP000027318">
    <property type="component" value="Unassembled WGS sequence"/>
</dbReference>
<comment type="caution">
    <text evidence="1">The sequence shown here is derived from an EMBL/GenBank/DDBJ whole genome shotgun (WGS) entry which is preliminary data.</text>
</comment>
<organism evidence="1 2">
    <name type="scientific">Nitrincola lacisaponensis</name>
    <dbReference type="NCBI Taxonomy" id="267850"/>
    <lineage>
        <taxon>Bacteria</taxon>
        <taxon>Pseudomonadati</taxon>
        <taxon>Pseudomonadota</taxon>
        <taxon>Gammaproteobacteria</taxon>
        <taxon>Oceanospirillales</taxon>
        <taxon>Oceanospirillaceae</taxon>
        <taxon>Nitrincola</taxon>
    </lineage>
</organism>
<dbReference type="PATRIC" id="fig|267850.7.peg.1601"/>
<reference evidence="1 2" key="1">
    <citation type="journal article" date="2005" name="Int. J. Syst. Evol. Microbiol.">
        <title>Nitrincola lacisaponensis gen. nov., sp. nov., a novel alkaliphilic bacterium isolated from an alkaline, saline lake.</title>
        <authorList>
            <person name="Dimitriu P.A."/>
            <person name="Shukla S.K."/>
            <person name="Conradt J."/>
            <person name="Marquez M.C."/>
            <person name="Ventosa A."/>
            <person name="Maglia A."/>
            <person name="Peyton B.M."/>
            <person name="Pinkart H.C."/>
            <person name="Mormile M.R."/>
        </authorList>
    </citation>
    <scope>NUCLEOTIDE SEQUENCE [LARGE SCALE GENOMIC DNA]</scope>
    <source>
        <strain evidence="1 2">4CA</strain>
    </source>
</reference>
<accession>A0A063Y5G8</accession>
<evidence type="ECO:0008006" key="3">
    <source>
        <dbReference type="Google" id="ProtNLM"/>
    </source>
</evidence>
<proteinExistence type="predicted"/>
<protein>
    <recommendedName>
        <fullName evidence="3">DUF1826 domain-containing protein</fullName>
    </recommendedName>
</protein>
<dbReference type="AlphaFoldDB" id="A0A063Y5G8"/>
<dbReference type="RefSeq" id="WP_051632653.1">
    <property type="nucleotide sequence ID" value="NZ_JMSZ01000021.1"/>
</dbReference>
<dbReference type="STRING" id="267850.ADINL_1623"/>
<keyword evidence="2" id="KW-1185">Reference proteome</keyword>
<gene>
    <name evidence="1" type="ORF">ADINL_1623</name>
</gene>
<name>A0A063Y5G8_9GAMM</name>